<gene>
    <name evidence="3" type="ORF">FPZ43_10275</name>
</gene>
<keyword evidence="1" id="KW-0802">TPR repeat</keyword>
<dbReference type="EMBL" id="VOEJ01000004">
    <property type="protein sequence ID" value="TWR29334.1"/>
    <property type="molecule type" value="Genomic_DNA"/>
</dbReference>
<reference evidence="3 4" key="1">
    <citation type="submission" date="2019-07" db="EMBL/GenBank/DDBJ databases">
        <authorList>
            <person name="Kim J."/>
        </authorList>
    </citation>
    <scope>NUCLEOTIDE SEQUENCE [LARGE SCALE GENOMIC DNA]</scope>
    <source>
        <strain evidence="4">dk17</strain>
    </source>
</reference>
<evidence type="ECO:0000256" key="1">
    <source>
        <dbReference type="PROSITE-ProRule" id="PRU00339"/>
    </source>
</evidence>
<dbReference type="Gene3D" id="1.25.40.10">
    <property type="entry name" value="Tetratricopeptide repeat domain"/>
    <property type="match status" value="1"/>
</dbReference>
<keyword evidence="2" id="KW-0732">Signal</keyword>
<sequence length="198" mass="22177">MLKRAFLIILLSSSVMLAKAQSEEQVYNRYLDFNLARLESRRDSAFIIGEEVLPNAAKLADKARTNFYFSMGSLYENDSQSAKALPLYEKVAAAAPNYYVVHRALGYIYNKQADDIADKLNAARANAAEYKRLKTIYTATVKKALPHLEKAQACDPSPETLTLIKMLYKNINDEQANATLSTRLKALSANCIDLLDDK</sequence>
<dbReference type="RefSeq" id="WP_146381823.1">
    <property type="nucleotide sequence ID" value="NZ_VOEJ01000004.1"/>
</dbReference>
<dbReference type="PROSITE" id="PS50005">
    <property type="entry name" value="TPR"/>
    <property type="match status" value="1"/>
</dbReference>
<evidence type="ECO:0000313" key="3">
    <source>
        <dbReference type="EMBL" id="TWR29334.1"/>
    </source>
</evidence>
<name>A0A563UDC7_9SPHI</name>
<dbReference type="OrthoDB" id="793209at2"/>
<dbReference type="SUPFAM" id="SSF48452">
    <property type="entry name" value="TPR-like"/>
    <property type="match status" value="1"/>
</dbReference>
<comment type="caution">
    <text evidence="3">The sequence shown here is derived from an EMBL/GenBank/DDBJ whole genome shotgun (WGS) entry which is preliminary data.</text>
</comment>
<dbReference type="InterPro" id="IPR011990">
    <property type="entry name" value="TPR-like_helical_dom_sf"/>
</dbReference>
<feature type="repeat" description="TPR" evidence="1">
    <location>
        <begin position="65"/>
        <end position="98"/>
    </location>
</feature>
<dbReference type="AlphaFoldDB" id="A0A563UDC7"/>
<keyword evidence="4" id="KW-1185">Reference proteome</keyword>
<evidence type="ECO:0000313" key="4">
    <source>
        <dbReference type="Proteomes" id="UP000320042"/>
    </source>
</evidence>
<feature type="signal peptide" evidence="2">
    <location>
        <begin position="1"/>
        <end position="20"/>
    </location>
</feature>
<proteinExistence type="predicted"/>
<dbReference type="Proteomes" id="UP000320042">
    <property type="component" value="Unassembled WGS sequence"/>
</dbReference>
<accession>A0A563UDC7</accession>
<dbReference type="InterPro" id="IPR019734">
    <property type="entry name" value="TPR_rpt"/>
</dbReference>
<protein>
    <submittedName>
        <fullName evidence="3">Uncharacterized protein</fullName>
    </submittedName>
</protein>
<evidence type="ECO:0000256" key="2">
    <source>
        <dbReference type="SAM" id="SignalP"/>
    </source>
</evidence>
<organism evidence="3 4">
    <name type="scientific">Mucilaginibacter pallidiroseus</name>
    <dbReference type="NCBI Taxonomy" id="2599295"/>
    <lineage>
        <taxon>Bacteria</taxon>
        <taxon>Pseudomonadati</taxon>
        <taxon>Bacteroidota</taxon>
        <taxon>Sphingobacteriia</taxon>
        <taxon>Sphingobacteriales</taxon>
        <taxon>Sphingobacteriaceae</taxon>
        <taxon>Mucilaginibacter</taxon>
    </lineage>
</organism>
<feature type="chain" id="PRO_5021701374" evidence="2">
    <location>
        <begin position="21"/>
        <end position="198"/>
    </location>
</feature>